<evidence type="ECO:0000256" key="11">
    <source>
        <dbReference type="ARBA" id="ARBA00022989"/>
    </source>
</evidence>
<sequence length="185" mass="20919">MDSNKNFNIANQLTFLRLIIVPIFLIFLFIDKRYSNIVAAFLFIIASFTDFIDGYIARKYNLVTNLGKIIDPIADKILVASALVGLVELKRIPAWIVIILLSREFAVGALRNFASTKGVVIPAGMSGKIKTTLQMISISMIIYKEKLLGVDMYYLGKILLYISVIISVLSLIDYFYKYFKKGNQN</sequence>
<dbReference type="GO" id="GO:0005886">
    <property type="term" value="C:plasma membrane"/>
    <property type="evidence" value="ECO:0007669"/>
    <property type="project" value="UniProtKB-SubCell"/>
</dbReference>
<evidence type="ECO:0000256" key="14">
    <source>
        <dbReference type="ARBA" id="ARBA00023209"/>
    </source>
</evidence>
<feature type="transmembrane region" description="Helical" evidence="19">
    <location>
        <begin position="77"/>
        <end position="101"/>
    </location>
</feature>
<dbReference type="InterPro" id="IPR048254">
    <property type="entry name" value="CDP_ALCOHOL_P_TRANSF_CS"/>
</dbReference>
<dbReference type="HOGENOM" id="CLU_051314_2_3_0"/>
<feature type="transmembrane region" description="Helical" evidence="19">
    <location>
        <begin position="158"/>
        <end position="176"/>
    </location>
</feature>
<evidence type="ECO:0000256" key="12">
    <source>
        <dbReference type="ARBA" id="ARBA00023098"/>
    </source>
</evidence>
<evidence type="ECO:0000256" key="17">
    <source>
        <dbReference type="NCBIfam" id="TIGR00560"/>
    </source>
</evidence>
<feature type="transmembrane region" description="Helical" evidence="19">
    <location>
        <begin position="12"/>
        <end position="30"/>
    </location>
</feature>
<evidence type="ECO:0000256" key="8">
    <source>
        <dbReference type="ARBA" id="ARBA00022516"/>
    </source>
</evidence>
<dbReference type="GO" id="GO:0046474">
    <property type="term" value="P:glycerophospholipid biosynthetic process"/>
    <property type="evidence" value="ECO:0007669"/>
    <property type="project" value="TreeGrafter"/>
</dbReference>
<evidence type="ECO:0000256" key="19">
    <source>
        <dbReference type="SAM" id="Phobius"/>
    </source>
</evidence>
<keyword evidence="13 19" id="KW-0472">Membrane</keyword>
<dbReference type="PANTHER" id="PTHR14269">
    <property type="entry name" value="CDP-DIACYLGLYCEROL--GLYCEROL-3-PHOSPHATE 3-PHOSPHATIDYLTRANSFERASE-RELATED"/>
    <property type="match status" value="1"/>
</dbReference>
<keyword evidence="21" id="KW-1185">Reference proteome</keyword>
<dbReference type="PANTHER" id="PTHR14269:SF62">
    <property type="entry name" value="CDP-DIACYLGLYCEROL--GLYCEROL-3-PHOSPHATE 3-PHOSPHATIDYLTRANSFERASE 1, CHLOROPLASTIC"/>
    <property type="match status" value="1"/>
</dbReference>
<dbReference type="PIRSF" id="PIRSF000847">
    <property type="entry name" value="Phos_ph_gly_syn"/>
    <property type="match status" value="1"/>
</dbReference>
<comment type="subcellular location">
    <subcellularLocation>
        <location evidence="2">Cell membrane</location>
        <topology evidence="2">Multi-pass membrane protein</topology>
    </subcellularLocation>
</comment>
<dbReference type="RefSeq" id="WP_013007809.1">
    <property type="nucleotide sequence ID" value="NC_013939.1"/>
</dbReference>
<dbReference type="STRING" id="639282.DEFDS_1093"/>
<keyword evidence="12" id="KW-0443">Lipid metabolism</keyword>
<dbReference type="PROSITE" id="PS00379">
    <property type="entry name" value="CDP_ALCOHOL_P_TRANSF"/>
    <property type="match status" value="1"/>
</dbReference>
<organism evidence="20 21">
    <name type="scientific">Deferribacter desulfuricans (strain DSM 14783 / JCM 11476 / NBRC 101012 / SSM1)</name>
    <dbReference type="NCBI Taxonomy" id="639282"/>
    <lineage>
        <taxon>Bacteria</taxon>
        <taxon>Pseudomonadati</taxon>
        <taxon>Deferribacterota</taxon>
        <taxon>Deferribacteres</taxon>
        <taxon>Deferribacterales</taxon>
        <taxon>Deferribacteraceae</taxon>
        <taxon>Deferribacter</taxon>
    </lineage>
</organism>
<dbReference type="eggNOG" id="COG0558">
    <property type="taxonomic scope" value="Bacteria"/>
</dbReference>
<keyword evidence="8" id="KW-0444">Lipid biosynthesis</keyword>
<name>D3PD89_DEFDS</name>
<dbReference type="InterPro" id="IPR043130">
    <property type="entry name" value="CDP-OH_PTrfase_TM_dom"/>
</dbReference>
<keyword evidence="9 18" id="KW-0808">Transferase</keyword>
<evidence type="ECO:0000256" key="4">
    <source>
        <dbReference type="ARBA" id="ARBA00010441"/>
    </source>
</evidence>
<dbReference type="InterPro" id="IPR050324">
    <property type="entry name" value="CDP-alcohol_PTase-I"/>
</dbReference>
<comment type="function">
    <text evidence="1">This protein catalyzes the committed step to the synthesis of the acidic phospholipids.</text>
</comment>
<proteinExistence type="inferred from homology"/>
<comment type="similarity">
    <text evidence="4 18">Belongs to the CDP-alcohol phosphatidyltransferase class-I family.</text>
</comment>
<evidence type="ECO:0000256" key="3">
    <source>
        <dbReference type="ARBA" id="ARBA00005042"/>
    </source>
</evidence>
<evidence type="ECO:0000256" key="7">
    <source>
        <dbReference type="ARBA" id="ARBA00022475"/>
    </source>
</evidence>
<dbReference type="EC" id="2.7.8.5" evidence="5 17"/>
<comment type="catalytic activity">
    <reaction evidence="16">
        <text>a CDP-1,2-diacyl-sn-glycerol + sn-glycerol 3-phosphate = a 1,2-diacyl-sn-glycero-3-phospho-(1'-sn-glycero-3'-phosphate) + CMP + H(+)</text>
        <dbReference type="Rhea" id="RHEA:12593"/>
        <dbReference type="ChEBI" id="CHEBI:15378"/>
        <dbReference type="ChEBI" id="CHEBI:57597"/>
        <dbReference type="ChEBI" id="CHEBI:58332"/>
        <dbReference type="ChEBI" id="CHEBI:60110"/>
        <dbReference type="ChEBI" id="CHEBI:60377"/>
        <dbReference type="EC" id="2.7.8.5"/>
    </reaction>
</comment>
<keyword evidence="7" id="KW-1003">Cell membrane</keyword>
<keyword evidence="14" id="KW-0594">Phospholipid biosynthesis</keyword>
<reference evidence="20 21" key="1">
    <citation type="journal article" date="2010" name="DNA Res.">
        <title>Bacterial lifestyle in a deep-sea hydrothermal vent chimney revealed by the genome sequence of the thermophilic bacterium Deferribacter desulfuricans SSM1.</title>
        <authorList>
            <person name="Takaki Y."/>
            <person name="Shimamura S."/>
            <person name="Nakagawa S."/>
            <person name="Fukuhara Y."/>
            <person name="Horikawa H."/>
            <person name="Ankai A."/>
            <person name="Harada T."/>
            <person name="Hosoyama A."/>
            <person name="Oguchi A."/>
            <person name="Fukui S."/>
            <person name="Fujita N."/>
            <person name="Takami H."/>
            <person name="Takai K."/>
        </authorList>
    </citation>
    <scope>NUCLEOTIDE SEQUENCE [LARGE SCALE GENOMIC DNA]</scope>
    <source>
        <strain evidence="21">DSM 14783 / JCM 11476 / NBRC 101012 / SSM1</strain>
    </source>
</reference>
<protein>
    <recommendedName>
        <fullName evidence="6 17">CDP-diacylglycerol--glycerol-3-phosphate 3-phosphatidyltransferase</fullName>
        <ecNumber evidence="5 17">2.7.8.5</ecNumber>
    </recommendedName>
</protein>
<gene>
    <name evidence="20" type="primary">pgsA</name>
    <name evidence="20" type="ordered locus">DEFDS_1093</name>
</gene>
<evidence type="ECO:0000256" key="10">
    <source>
        <dbReference type="ARBA" id="ARBA00022692"/>
    </source>
</evidence>
<evidence type="ECO:0000313" key="20">
    <source>
        <dbReference type="EMBL" id="BAI80562.1"/>
    </source>
</evidence>
<accession>D3PD89</accession>
<dbReference type="AlphaFoldDB" id="D3PD89"/>
<dbReference type="Proteomes" id="UP000001520">
    <property type="component" value="Chromosome"/>
</dbReference>
<evidence type="ECO:0000256" key="5">
    <source>
        <dbReference type="ARBA" id="ARBA00013170"/>
    </source>
</evidence>
<feature type="transmembrane region" description="Helical" evidence="19">
    <location>
        <begin position="36"/>
        <end position="56"/>
    </location>
</feature>
<evidence type="ECO:0000256" key="15">
    <source>
        <dbReference type="ARBA" id="ARBA00023264"/>
    </source>
</evidence>
<dbReference type="OrthoDB" id="9796672at2"/>
<evidence type="ECO:0000256" key="9">
    <source>
        <dbReference type="ARBA" id="ARBA00022679"/>
    </source>
</evidence>
<keyword evidence="15" id="KW-1208">Phospholipid metabolism</keyword>
<comment type="pathway">
    <text evidence="3">Phospholipid metabolism; phosphatidylglycerol biosynthesis; phosphatidylglycerol from CDP-diacylglycerol: step 1/2.</text>
</comment>
<evidence type="ECO:0000313" key="21">
    <source>
        <dbReference type="Proteomes" id="UP000001520"/>
    </source>
</evidence>
<dbReference type="InterPro" id="IPR004570">
    <property type="entry name" value="Phosphatidylglycerol_P_synth"/>
</dbReference>
<keyword evidence="11 19" id="KW-1133">Transmembrane helix</keyword>
<evidence type="ECO:0000256" key="6">
    <source>
        <dbReference type="ARBA" id="ARBA00014944"/>
    </source>
</evidence>
<keyword evidence="10 19" id="KW-0812">Transmembrane</keyword>
<dbReference type="InterPro" id="IPR000462">
    <property type="entry name" value="CDP-OH_P_trans"/>
</dbReference>
<evidence type="ECO:0000256" key="18">
    <source>
        <dbReference type="RuleBase" id="RU003750"/>
    </source>
</evidence>
<dbReference type="Pfam" id="PF01066">
    <property type="entry name" value="CDP-OH_P_transf"/>
    <property type="match status" value="1"/>
</dbReference>
<dbReference type="EMBL" id="AP011529">
    <property type="protein sequence ID" value="BAI80562.1"/>
    <property type="molecule type" value="Genomic_DNA"/>
</dbReference>
<dbReference type="KEGG" id="ddf:DEFDS_1093"/>
<evidence type="ECO:0000256" key="2">
    <source>
        <dbReference type="ARBA" id="ARBA00004651"/>
    </source>
</evidence>
<evidence type="ECO:0000256" key="16">
    <source>
        <dbReference type="ARBA" id="ARBA00048586"/>
    </source>
</evidence>
<evidence type="ECO:0000256" key="1">
    <source>
        <dbReference type="ARBA" id="ARBA00003973"/>
    </source>
</evidence>
<dbReference type="Gene3D" id="1.20.120.1760">
    <property type="match status" value="1"/>
</dbReference>
<evidence type="ECO:0000256" key="13">
    <source>
        <dbReference type="ARBA" id="ARBA00023136"/>
    </source>
</evidence>
<dbReference type="FunFam" id="1.20.120.1760:FF:000004">
    <property type="entry name" value="CDP-diacylglycerol--glycerol-3-phosphate 3-phosphatidyltransferase"/>
    <property type="match status" value="1"/>
</dbReference>
<dbReference type="NCBIfam" id="TIGR00560">
    <property type="entry name" value="pgsA"/>
    <property type="match status" value="1"/>
</dbReference>
<dbReference type="GO" id="GO:0008444">
    <property type="term" value="F:CDP-diacylglycerol-glycerol-3-phosphate 3-phosphatidyltransferase activity"/>
    <property type="evidence" value="ECO:0007669"/>
    <property type="project" value="UniProtKB-UniRule"/>
</dbReference>